<dbReference type="EMBL" id="CP034086">
    <property type="protein sequence ID" value="AZG76391.1"/>
    <property type="molecule type" value="Genomic_DNA"/>
</dbReference>
<dbReference type="KEGG" id="mros:EHO51_06415"/>
<reference evidence="2 3" key="1">
    <citation type="submission" date="2018-11" db="EMBL/GenBank/DDBJ databases">
        <title>Genome squencing of methanotrophic bacteria isolated from alkaline groundwater in Korea.</title>
        <authorList>
            <person name="Nguyen L.N."/>
        </authorList>
    </citation>
    <scope>NUCLEOTIDE SEQUENCE [LARGE SCALE GENOMIC DNA]</scope>
    <source>
        <strain evidence="2 3">GW6</strain>
    </source>
</reference>
<feature type="signal peptide" evidence="1">
    <location>
        <begin position="1"/>
        <end position="22"/>
    </location>
</feature>
<dbReference type="RefSeq" id="WP_124738200.1">
    <property type="nucleotide sequence ID" value="NZ_CP034086.1"/>
</dbReference>
<feature type="chain" id="PRO_5018143561" evidence="1">
    <location>
        <begin position="23"/>
        <end position="114"/>
    </location>
</feature>
<evidence type="ECO:0000313" key="3">
    <source>
        <dbReference type="Proteomes" id="UP000273982"/>
    </source>
</evidence>
<organism evidence="2 3">
    <name type="scientific">Methylocystis rosea</name>
    <dbReference type="NCBI Taxonomy" id="173366"/>
    <lineage>
        <taxon>Bacteria</taxon>
        <taxon>Pseudomonadati</taxon>
        <taxon>Pseudomonadota</taxon>
        <taxon>Alphaproteobacteria</taxon>
        <taxon>Hyphomicrobiales</taxon>
        <taxon>Methylocystaceae</taxon>
        <taxon>Methylocystis</taxon>
    </lineage>
</organism>
<dbReference type="AlphaFoldDB" id="A0A3G8M392"/>
<evidence type="ECO:0000313" key="2">
    <source>
        <dbReference type="EMBL" id="AZG76391.1"/>
    </source>
</evidence>
<keyword evidence="1" id="KW-0732">Signal</keyword>
<evidence type="ECO:0000256" key="1">
    <source>
        <dbReference type="SAM" id="SignalP"/>
    </source>
</evidence>
<protein>
    <submittedName>
        <fullName evidence="2">Uncharacterized protein</fullName>
    </submittedName>
</protein>
<sequence length="114" mass="12289">MKALFATAAVFVAISLCSSALAHVPSFPKDEPYAKARQALLKKGWKPVHAPEAGFVCQKGDPRCKGRPETVSCAGTGMANCIFRWKRKDVVIDVNTVGETKPVITEVTCHSGCR</sequence>
<accession>A0A3G8M392</accession>
<dbReference type="Proteomes" id="UP000273982">
    <property type="component" value="Chromosome"/>
</dbReference>
<gene>
    <name evidence="2" type="ORF">EHO51_06415</name>
</gene>
<name>A0A3G8M392_9HYPH</name>
<proteinExistence type="predicted"/>